<keyword evidence="5" id="KW-1185">Reference proteome</keyword>
<dbReference type="OrthoDB" id="195446at2759"/>
<dbReference type="SUPFAM" id="SSF52540">
    <property type="entry name" value="P-loop containing nucleoside triphosphate hydrolases"/>
    <property type="match status" value="1"/>
</dbReference>
<keyword evidence="1" id="KW-0677">Repeat</keyword>
<sequence>MAADTSSGVMDVIEKLDIIKDERNAEIDRKRRDKILEWLFTGDPGRRHNEVRGRLEENTGCWIYETEQFKSWRDNKTPWLLCQGDPGVGKTFIMLNVVHHISEEFMGEDFGIAYMYHNFGDKGTQDTAQIFASILRQLGGQKGKISPEIESLYKRLSPTFSKPNIPELVNALVAVMQEFSRVWLFFGALDECPEENLRAVLSNLKKHFKIPEVQIFATTRPYLSDVKNAFADQTILEVSTSTKDIETFVQNQMSHFPFEDPDESPKSEIIDKVIEESRSMFLLEKYQTDHILKGPIRRLRKNKTNIFNSMPKTVDQYFETSLKRINESADSDMALNALMWISNATRPLHIAEVGVVLAFKGVSILDAYDAEDVENACVGLVIVDRKSNFCRLAHQTVQEYLITKPDWTKNANFLIAETTLKYITGFKVDCF</sequence>
<dbReference type="InParanoid" id="A0A3N4L398"/>
<reference evidence="4 5" key="1">
    <citation type="journal article" date="2018" name="Nat. Ecol. Evol.">
        <title>Pezizomycetes genomes reveal the molecular basis of ectomycorrhizal truffle lifestyle.</title>
        <authorList>
            <person name="Murat C."/>
            <person name="Payen T."/>
            <person name="Noel B."/>
            <person name="Kuo A."/>
            <person name="Morin E."/>
            <person name="Chen J."/>
            <person name="Kohler A."/>
            <person name="Krizsan K."/>
            <person name="Balestrini R."/>
            <person name="Da Silva C."/>
            <person name="Montanini B."/>
            <person name="Hainaut M."/>
            <person name="Levati E."/>
            <person name="Barry K.W."/>
            <person name="Belfiori B."/>
            <person name="Cichocki N."/>
            <person name="Clum A."/>
            <person name="Dockter R.B."/>
            <person name="Fauchery L."/>
            <person name="Guy J."/>
            <person name="Iotti M."/>
            <person name="Le Tacon F."/>
            <person name="Lindquist E.A."/>
            <person name="Lipzen A."/>
            <person name="Malagnac F."/>
            <person name="Mello A."/>
            <person name="Molinier V."/>
            <person name="Miyauchi S."/>
            <person name="Poulain J."/>
            <person name="Riccioni C."/>
            <person name="Rubini A."/>
            <person name="Sitrit Y."/>
            <person name="Splivallo R."/>
            <person name="Traeger S."/>
            <person name="Wang M."/>
            <person name="Zifcakova L."/>
            <person name="Wipf D."/>
            <person name="Zambonelli A."/>
            <person name="Paolocci F."/>
            <person name="Nowrousian M."/>
            <person name="Ottonello S."/>
            <person name="Baldrian P."/>
            <person name="Spatafora J.W."/>
            <person name="Henrissat B."/>
            <person name="Nagy L.G."/>
            <person name="Aury J.M."/>
            <person name="Wincker P."/>
            <person name="Grigoriev I.V."/>
            <person name="Bonfante P."/>
            <person name="Martin F.M."/>
        </authorList>
    </citation>
    <scope>NUCLEOTIDE SEQUENCE [LARGE SCALE GENOMIC DNA]</scope>
    <source>
        <strain evidence="4 5">CCBAS932</strain>
    </source>
</reference>
<dbReference type="Gene3D" id="3.40.50.300">
    <property type="entry name" value="P-loop containing nucleotide triphosphate hydrolases"/>
    <property type="match status" value="1"/>
</dbReference>
<dbReference type="Pfam" id="PF22939">
    <property type="entry name" value="WHD_GPIID"/>
    <property type="match status" value="1"/>
</dbReference>
<feature type="domain" description="GPI inositol-deacylase winged helix" evidence="2">
    <location>
        <begin position="333"/>
        <end position="414"/>
    </location>
</feature>
<evidence type="ECO:0000259" key="3">
    <source>
        <dbReference type="Pfam" id="PF24883"/>
    </source>
</evidence>
<dbReference type="EMBL" id="ML119106">
    <property type="protein sequence ID" value="RPB17370.1"/>
    <property type="molecule type" value="Genomic_DNA"/>
</dbReference>
<gene>
    <name evidence="4" type="ORF">P167DRAFT_561659</name>
</gene>
<dbReference type="Proteomes" id="UP000277580">
    <property type="component" value="Unassembled WGS sequence"/>
</dbReference>
<feature type="domain" description="Nephrocystin 3-like N-terminal" evidence="3">
    <location>
        <begin position="58"/>
        <end position="220"/>
    </location>
</feature>
<dbReference type="PANTHER" id="PTHR10039:SF15">
    <property type="entry name" value="NACHT DOMAIN-CONTAINING PROTEIN"/>
    <property type="match status" value="1"/>
</dbReference>
<dbReference type="InterPro" id="IPR056884">
    <property type="entry name" value="NPHP3-like_N"/>
</dbReference>
<dbReference type="STRING" id="1392247.A0A3N4L398"/>
<evidence type="ECO:0000259" key="2">
    <source>
        <dbReference type="Pfam" id="PF22939"/>
    </source>
</evidence>
<evidence type="ECO:0000313" key="5">
    <source>
        <dbReference type="Proteomes" id="UP000277580"/>
    </source>
</evidence>
<dbReference type="InterPro" id="IPR027417">
    <property type="entry name" value="P-loop_NTPase"/>
</dbReference>
<name>A0A3N4L398_9PEZI</name>
<dbReference type="PANTHER" id="PTHR10039">
    <property type="entry name" value="AMELOGENIN"/>
    <property type="match status" value="1"/>
</dbReference>
<accession>A0A3N4L398</accession>
<evidence type="ECO:0000256" key="1">
    <source>
        <dbReference type="ARBA" id="ARBA00022737"/>
    </source>
</evidence>
<protein>
    <submittedName>
        <fullName evidence="4">Uncharacterized protein</fullName>
    </submittedName>
</protein>
<evidence type="ECO:0000313" key="4">
    <source>
        <dbReference type="EMBL" id="RPB17370.1"/>
    </source>
</evidence>
<organism evidence="4 5">
    <name type="scientific">Morchella conica CCBAS932</name>
    <dbReference type="NCBI Taxonomy" id="1392247"/>
    <lineage>
        <taxon>Eukaryota</taxon>
        <taxon>Fungi</taxon>
        <taxon>Dikarya</taxon>
        <taxon>Ascomycota</taxon>
        <taxon>Pezizomycotina</taxon>
        <taxon>Pezizomycetes</taxon>
        <taxon>Pezizales</taxon>
        <taxon>Morchellaceae</taxon>
        <taxon>Morchella</taxon>
    </lineage>
</organism>
<dbReference type="AlphaFoldDB" id="A0A3N4L398"/>
<dbReference type="Pfam" id="PF24883">
    <property type="entry name" value="NPHP3_N"/>
    <property type="match status" value="1"/>
</dbReference>
<dbReference type="InterPro" id="IPR054471">
    <property type="entry name" value="GPIID_WHD"/>
</dbReference>
<proteinExistence type="predicted"/>